<dbReference type="PANTHER" id="PTHR10885:SF0">
    <property type="entry name" value="ISOPENTENYL-DIPHOSPHATE DELTA-ISOMERASE"/>
    <property type="match status" value="1"/>
</dbReference>
<dbReference type="Proteomes" id="UP001418222">
    <property type="component" value="Unassembled WGS sequence"/>
</dbReference>
<keyword evidence="3" id="KW-1185">Reference proteome</keyword>
<evidence type="ECO:0000256" key="1">
    <source>
        <dbReference type="ARBA" id="ARBA00003951"/>
    </source>
</evidence>
<dbReference type="PANTHER" id="PTHR10885">
    <property type="entry name" value="ISOPENTENYL-DIPHOSPHATE DELTA-ISOMERASE"/>
    <property type="match status" value="1"/>
</dbReference>
<sequence length="122" mass="13830">MTKATLPLVWTNTCCSHPLYCQSELVQVKLVGIVDYLLFIVHGVAVNPNPEEVAGIMYVNRGELEELLRKADVGVDGMKISHWFRLEIARARGRSEKDLESLVARARTSFNGLHCNFFRKKI</sequence>
<evidence type="ECO:0000313" key="3">
    <source>
        <dbReference type="Proteomes" id="UP001418222"/>
    </source>
</evidence>
<organism evidence="2 3">
    <name type="scientific">Platanthera zijinensis</name>
    <dbReference type="NCBI Taxonomy" id="2320716"/>
    <lineage>
        <taxon>Eukaryota</taxon>
        <taxon>Viridiplantae</taxon>
        <taxon>Streptophyta</taxon>
        <taxon>Embryophyta</taxon>
        <taxon>Tracheophyta</taxon>
        <taxon>Spermatophyta</taxon>
        <taxon>Magnoliopsida</taxon>
        <taxon>Liliopsida</taxon>
        <taxon>Asparagales</taxon>
        <taxon>Orchidaceae</taxon>
        <taxon>Orchidoideae</taxon>
        <taxon>Orchideae</taxon>
        <taxon>Orchidinae</taxon>
        <taxon>Platanthera</taxon>
    </lineage>
</organism>
<dbReference type="GO" id="GO:0009240">
    <property type="term" value="P:isopentenyl diphosphate biosynthetic process"/>
    <property type="evidence" value="ECO:0007669"/>
    <property type="project" value="TreeGrafter"/>
</dbReference>
<dbReference type="AlphaFoldDB" id="A0AAP0B7U4"/>
<comment type="function">
    <text evidence="1">Catalyzes the 1,3-allylic rearrangement of the homoallylic substrate isopentenyl (IPP) to its highly electrophilic allylic isomer, dimethylallyl diphosphate (DMAPP).</text>
</comment>
<dbReference type="InterPro" id="IPR015797">
    <property type="entry name" value="NUDIX_hydrolase-like_dom_sf"/>
</dbReference>
<dbReference type="Gene3D" id="3.90.79.10">
    <property type="entry name" value="Nucleoside Triphosphate Pyrophosphohydrolase"/>
    <property type="match status" value="2"/>
</dbReference>
<name>A0AAP0B7U4_9ASPA</name>
<comment type="caution">
    <text evidence="2">The sequence shown here is derived from an EMBL/GenBank/DDBJ whole genome shotgun (WGS) entry which is preliminary data.</text>
</comment>
<proteinExistence type="predicted"/>
<dbReference type="SUPFAM" id="SSF55811">
    <property type="entry name" value="Nudix"/>
    <property type="match status" value="1"/>
</dbReference>
<accession>A0AAP0B7U4</accession>
<evidence type="ECO:0000313" key="2">
    <source>
        <dbReference type="EMBL" id="KAK8931077.1"/>
    </source>
</evidence>
<dbReference type="GO" id="GO:0004452">
    <property type="term" value="F:isopentenyl-diphosphate delta-isomerase activity"/>
    <property type="evidence" value="ECO:0007669"/>
    <property type="project" value="TreeGrafter"/>
</dbReference>
<reference evidence="2 3" key="1">
    <citation type="journal article" date="2022" name="Nat. Plants">
        <title>Genomes of leafy and leafless Platanthera orchids illuminate the evolution of mycoheterotrophy.</title>
        <authorList>
            <person name="Li M.H."/>
            <person name="Liu K.W."/>
            <person name="Li Z."/>
            <person name="Lu H.C."/>
            <person name="Ye Q.L."/>
            <person name="Zhang D."/>
            <person name="Wang J.Y."/>
            <person name="Li Y.F."/>
            <person name="Zhong Z.M."/>
            <person name="Liu X."/>
            <person name="Yu X."/>
            <person name="Liu D.K."/>
            <person name="Tu X.D."/>
            <person name="Liu B."/>
            <person name="Hao Y."/>
            <person name="Liao X.Y."/>
            <person name="Jiang Y.T."/>
            <person name="Sun W.H."/>
            <person name="Chen J."/>
            <person name="Chen Y.Q."/>
            <person name="Ai Y."/>
            <person name="Zhai J.W."/>
            <person name="Wu S.S."/>
            <person name="Zhou Z."/>
            <person name="Hsiao Y.Y."/>
            <person name="Wu W.L."/>
            <person name="Chen Y.Y."/>
            <person name="Lin Y.F."/>
            <person name="Hsu J.L."/>
            <person name="Li C.Y."/>
            <person name="Wang Z.W."/>
            <person name="Zhao X."/>
            <person name="Zhong W.Y."/>
            <person name="Ma X.K."/>
            <person name="Ma L."/>
            <person name="Huang J."/>
            <person name="Chen G.Z."/>
            <person name="Huang M.Z."/>
            <person name="Huang L."/>
            <person name="Peng D.H."/>
            <person name="Luo Y.B."/>
            <person name="Zou S.Q."/>
            <person name="Chen S.P."/>
            <person name="Lan S."/>
            <person name="Tsai W.C."/>
            <person name="Van de Peer Y."/>
            <person name="Liu Z.J."/>
        </authorList>
    </citation>
    <scope>NUCLEOTIDE SEQUENCE [LARGE SCALE GENOMIC DNA]</scope>
    <source>
        <strain evidence="2">Lor287</strain>
    </source>
</reference>
<dbReference type="GO" id="GO:0005737">
    <property type="term" value="C:cytoplasm"/>
    <property type="evidence" value="ECO:0007669"/>
    <property type="project" value="TreeGrafter"/>
</dbReference>
<gene>
    <name evidence="2" type="primary">IPI2</name>
    <name evidence="2" type="ORF">KSP39_PZI016754</name>
</gene>
<dbReference type="EMBL" id="JBBWWQ010000014">
    <property type="protein sequence ID" value="KAK8931077.1"/>
    <property type="molecule type" value="Genomic_DNA"/>
</dbReference>
<protein>
    <submittedName>
        <fullName evidence="2">Isopentenyl-diphosphate Delta-isomerase II</fullName>
    </submittedName>
</protein>